<dbReference type="PANTHER" id="PTHR35791">
    <property type="entry name" value="UPF0754 MEMBRANE PROTEIN YHEB"/>
    <property type="match status" value="1"/>
</dbReference>
<evidence type="ECO:0000256" key="1">
    <source>
        <dbReference type="SAM" id="Phobius"/>
    </source>
</evidence>
<accession>A0A2T5MGD2</accession>
<evidence type="ECO:0000313" key="2">
    <source>
        <dbReference type="EMBL" id="PTU31622.1"/>
    </source>
</evidence>
<dbReference type="EMBL" id="QANS01000003">
    <property type="protein sequence ID" value="PTU31622.1"/>
    <property type="molecule type" value="Genomic_DNA"/>
</dbReference>
<proteinExistence type="predicted"/>
<feature type="transmembrane region" description="Helical" evidence="1">
    <location>
        <begin position="15"/>
        <end position="36"/>
    </location>
</feature>
<dbReference type="Proteomes" id="UP000244248">
    <property type="component" value="Unassembled WGS sequence"/>
</dbReference>
<evidence type="ECO:0000313" key="3">
    <source>
        <dbReference type="Proteomes" id="UP000244248"/>
    </source>
</evidence>
<sequence>MLDWQEILLDVQRNWLLYLSMPFVAAAIGFVTKIVAIKMMFEPIEFIGIKPYLGWQGIVPRKAATMASIACDTMTSKLIKPEDIFDRLDPDRIAEVIEQPMLRVVEDITREVASHYSPGLWEVAPESVKKLIINRIQADAPNMIRQIMIDIKSDIRSVFDLKDMVVSNLVRNKPLLNRIFQEAGDKEFRFIRNSGLYFGFIIGCVQALTWAGTHSPWVMPLFGGFTGWFTDWLALKMVFNPKQPTRYLGIFEWQGLFLKRRKEVSAQYGRLIAKEIVTSKQVIAAVLRGPLSDRLFNLIQKQVQRVIDDQAGIAKPFVVFAVGSNKYQEMKTVIAEQMMERMPETMAHIEAYAEQAMDLENTMATKMQELTPEEFEALLRPAFQQDEWILITVGAVLGFMVGEMQVFVMEHFAR</sequence>
<gene>
    <name evidence="2" type="ORF">CJD38_09905</name>
</gene>
<keyword evidence="1" id="KW-0472">Membrane</keyword>
<feature type="transmembrane region" description="Helical" evidence="1">
    <location>
        <begin position="195"/>
        <end position="211"/>
    </location>
</feature>
<reference evidence="2 3" key="1">
    <citation type="submission" date="2018-04" db="EMBL/GenBank/DDBJ databases">
        <title>Novel species isolated from glacier.</title>
        <authorList>
            <person name="Liu Q."/>
            <person name="Xin Y.-H."/>
        </authorList>
    </citation>
    <scope>NUCLEOTIDE SEQUENCE [LARGE SCALE GENOMIC DNA]</scope>
    <source>
        <strain evidence="2 3">GT1R17</strain>
    </source>
</reference>
<name>A0A2T5MGD2_9GAMM</name>
<keyword evidence="3" id="KW-1185">Reference proteome</keyword>
<keyword evidence="1" id="KW-0812">Transmembrane</keyword>
<dbReference type="PANTHER" id="PTHR35791:SF1">
    <property type="entry name" value="UPF0754 MEMBRANE PROTEIN YHEB"/>
    <property type="match status" value="1"/>
</dbReference>
<dbReference type="AlphaFoldDB" id="A0A2T5MGD2"/>
<comment type="caution">
    <text evidence="2">The sequence shown here is derived from an EMBL/GenBank/DDBJ whole genome shotgun (WGS) entry which is preliminary data.</text>
</comment>
<dbReference type="OrthoDB" id="3631561at2"/>
<keyword evidence="1" id="KW-1133">Transmembrane helix</keyword>
<feature type="transmembrane region" description="Helical" evidence="1">
    <location>
        <begin position="217"/>
        <end position="239"/>
    </location>
</feature>
<protein>
    <submittedName>
        <fullName evidence="2">DUF445 domain-containing protein</fullName>
    </submittedName>
</protein>
<feature type="transmembrane region" description="Helical" evidence="1">
    <location>
        <begin position="388"/>
        <end position="408"/>
    </location>
</feature>
<organism evidence="2 3">
    <name type="scientific">Stenotrophobium rhamnosiphilum</name>
    <dbReference type="NCBI Taxonomy" id="2029166"/>
    <lineage>
        <taxon>Bacteria</taxon>
        <taxon>Pseudomonadati</taxon>
        <taxon>Pseudomonadota</taxon>
        <taxon>Gammaproteobacteria</taxon>
        <taxon>Nevskiales</taxon>
        <taxon>Nevskiaceae</taxon>
        <taxon>Stenotrophobium</taxon>
    </lineage>
</organism>
<dbReference type="RefSeq" id="WP_107940168.1">
    <property type="nucleotide sequence ID" value="NZ_QANS01000003.1"/>
</dbReference>